<evidence type="ECO:0000313" key="6">
    <source>
        <dbReference type="EMBL" id="CAI4215899.1"/>
    </source>
</evidence>
<dbReference type="SUPFAM" id="SSF56112">
    <property type="entry name" value="Protein kinase-like (PK-like)"/>
    <property type="match status" value="1"/>
</dbReference>
<protein>
    <recommendedName>
        <fullName evidence="5">Alpha-type protein kinase domain-containing protein</fullName>
    </recommendedName>
</protein>
<dbReference type="AlphaFoldDB" id="A0A9P1H3B1"/>
<dbReference type="EMBL" id="CALLCH030000013">
    <property type="protein sequence ID" value="CAI4215899.1"/>
    <property type="molecule type" value="Genomic_DNA"/>
</dbReference>
<dbReference type="GO" id="GO:0005524">
    <property type="term" value="F:ATP binding"/>
    <property type="evidence" value="ECO:0007669"/>
    <property type="project" value="InterPro"/>
</dbReference>
<feature type="region of interest" description="Disordered" evidence="4">
    <location>
        <begin position="933"/>
        <end position="957"/>
    </location>
</feature>
<dbReference type="Pfam" id="PF02816">
    <property type="entry name" value="Alpha_kinase"/>
    <property type="match status" value="1"/>
</dbReference>
<evidence type="ECO:0000256" key="1">
    <source>
        <dbReference type="ARBA" id="ARBA00022527"/>
    </source>
</evidence>
<dbReference type="Gene3D" id="4.10.1000.30">
    <property type="match status" value="1"/>
</dbReference>
<dbReference type="OrthoDB" id="301415at2759"/>
<gene>
    <name evidence="6" type="ORF">PPNO1_LOCUS5573</name>
</gene>
<name>A0A9P1H3B1_9PEZI</name>
<accession>A0A9P1H3B1</accession>
<proteinExistence type="predicted"/>
<dbReference type="Gene3D" id="3.20.200.10">
    <property type="entry name" value="MHCK/EF2 kinase"/>
    <property type="match status" value="1"/>
</dbReference>
<dbReference type="InterPro" id="IPR052969">
    <property type="entry name" value="Thr-specific_kinase-like"/>
</dbReference>
<reference evidence="6" key="1">
    <citation type="submission" date="2022-11" db="EMBL/GenBank/DDBJ databases">
        <authorList>
            <person name="Scott C."/>
            <person name="Bruce N."/>
        </authorList>
    </citation>
    <scope>NUCLEOTIDE SEQUENCE</scope>
</reference>
<dbReference type="Proteomes" id="UP000838763">
    <property type="component" value="Unassembled WGS sequence"/>
</dbReference>
<feature type="domain" description="Alpha-type protein kinase" evidence="5">
    <location>
        <begin position="525"/>
        <end position="776"/>
    </location>
</feature>
<dbReference type="Pfam" id="PF14608">
    <property type="entry name" value="zf-CCCH_2"/>
    <property type="match status" value="4"/>
</dbReference>
<comment type="caution">
    <text evidence="6">The sequence shown here is derived from an EMBL/GenBank/DDBJ whole genome shotgun (WGS) entry which is preliminary data.</text>
</comment>
<evidence type="ECO:0000256" key="4">
    <source>
        <dbReference type="SAM" id="MobiDB-lite"/>
    </source>
</evidence>
<dbReference type="InterPro" id="IPR036465">
    <property type="entry name" value="vWFA_dom_sf"/>
</dbReference>
<keyword evidence="3" id="KW-0418">Kinase</keyword>
<dbReference type="SUPFAM" id="SSF53300">
    <property type="entry name" value="vWA-like"/>
    <property type="match status" value="1"/>
</dbReference>
<dbReference type="Gene3D" id="3.30.200.20">
    <property type="entry name" value="Phosphorylase Kinase, domain 1"/>
    <property type="match status" value="1"/>
</dbReference>
<dbReference type="Gene3D" id="3.40.50.410">
    <property type="entry name" value="von Willebrand factor, type A domain"/>
    <property type="match status" value="1"/>
</dbReference>
<feature type="compositionally biased region" description="Low complexity" evidence="4">
    <location>
        <begin position="941"/>
        <end position="953"/>
    </location>
</feature>
<keyword evidence="1" id="KW-0723">Serine/threonine-protein kinase</keyword>
<dbReference type="GO" id="GO:0004674">
    <property type="term" value="F:protein serine/threonine kinase activity"/>
    <property type="evidence" value="ECO:0007669"/>
    <property type="project" value="UniProtKB-KW"/>
</dbReference>
<dbReference type="Gene3D" id="4.10.1000.40">
    <property type="match status" value="1"/>
</dbReference>
<dbReference type="PANTHER" id="PTHR47763">
    <property type="entry name" value="ALPHA-PROTEIN KINASE VWKA"/>
    <property type="match status" value="1"/>
</dbReference>
<sequence>MASDQYHDGLSRALVSRSEIEARLAEAMRRVDLGQPLDSASLSIQTLPDSYPTAGYALLPAYSSRTSTASTVVPAIRSSRPLAIAPPPPRASMAVAVVPPPRTPTAATASTVVPAIRSSRPLAIAPPPPRASMAVAVVPPPRTPTAAATSAIHPMEQRRLATIESRNLNRIDLRMQREGKASPSAAEAERRLNRLRSQASLAQNMAIARTPSAVGLFQNTCATDLLFLIDTTFSMDPYLEAAKNQVTSIVGDLSAAFFYKATLRVGVVSYKDHGDNPHIQSLDFTSKTDEVFAFLSSLYTRGGDNHDSYAEPGSEPHGLTHPSILQQMIRQNINYTLLRINHSTDRMAYVFYQAYAAYSPDCHLLESNKYAAEARGLSGSSKPGFQGWTAATQQAPRNVKFAELKLGTSYHSLRNLVVNFVTTSVTNSATFSSEAGTCLSSETNTGISSRLNSAFRSGFGRGGSHFSTGHTSISTVKASYPTDSLSISLETEPPQWDTPGWLNEEIKFAAYSTEVLAHGDSTLDRMMDSHDNIIIHTTNLTVSKRDKPFAKGAMRFASYARSGASRNELVVKTYIREGMTLLHLIEDMRAQALCKAFALEFNAMLPEQYSLDFIVVTCLEKASEAGKAGAQCMSLEPRIKGEYIKYNSNQGYVNESNPTDPIFQATQAFSHFTFERSGATSCVCELLGLLSNRSMVASGNYKFRETWPTQREVTNMLVCCSNKLCCRIVRMSKAKTSNDFPGYRWCYNCWPELESTTVKIVCTAPGRLHEFKLSRFFYESQGQILPRRCPKHREGDDAIDTPTTGASASGPDLTTCRFAAGCTNMTCPFLHPVPPCKTGATCEKSDCSSRHPVEDCRYKDKCSNSKCLFRHPGGHLARSGFASTSTTAVRGPLPDCRYGAGCTNKDCAFQHPVSICPRGADCTKDDCRYRHPKSRSSVEMAQTASSPSASTSTLPQVSDRNKLQTFVSFIRLPGHMHIPGTFTLFEPFDK</sequence>
<keyword evidence="7" id="KW-1185">Reference proteome</keyword>
<keyword evidence="2" id="KW-0808">Transferase</keyword>
<dbReference type="PANTHER" id="PTHR47763:SF4">
    <property type="entry name" value="ALPHA-PROTEIN KINASE VWKA"/>
    <property type="match status" value="1"/>
</dbReference>
<evidence type="ECO:0000256" key="3">
    <source>
        <dbReference type="ARBA" id="ARBA00022777"/>
    </source>
</evidence>
<dbReference type="SMART" id="SM00811">
    <property type="entry name" value="Alpha_kinase"/>
    <property type="match status" value="1"/>
</dbReference>
<organism evidence="6 7">
    <name type="scientific">Parascedosporium putredinis</name>
    <dbReference type="NCBI Taxonomy" id="1442378"/>
    <lineage>
        <taxon>Eukaryota</taxon>
        <taxon>Fungi</taxon>
        <taxon>Dikarya</taxon>
        <taxon>Ascomycota</taxon>
        <taxon>Pezizomycotina</taxon>
        <taxon>Sordariomycetes</taxon>
        <taxon>Hypocreomycetidae</taxon>
        <taxon>Microascales</taxon>
        <taxon>Microascaceae</taxon>
        <taxon>Parascedosporium</taxon>
    </lineage>
</organism>
<evidence type="ECO:0000259" key="5">
    <source>
        <dbReference type="PROSITE" id="PS51158"/>
    </source>
</evidence>
<dbReference type="CDD" id="cd04515">
    <property type="entry name" value="Alpha_kinase"/>
    <property type="match status" value="1"/>
</dbReference>
<dbReference type="InterPro" id="IPR011009">
    <property type="entry name" value="Kinase-like_dom_sf"/>
</dbReference>
<evidence type="ECO:0000313" key="7">
    <source>
        <dbReference type="Proteomes" id="UP000838763"/>
    </source>
</evidence>
<dbReference type="InterPro" id="IPR004166">
    <property type="entry name" value="a-kinase_dom"/>
</dbReference>
<evidence type="ECO:0000256" key="2">
    <source>
        <dbReference type="ARBA" id="ARBA00022679"/>
    </source>
</evidence>
<dbReference type="PROSITE" id="PS51158">
    <property type="entry name" value="ALPHA_KINASE"/>
    <property type="match status" value="1"/>
</dbReference>